<dbReference type="SUPFAM" id="SSF49354">
    <property type="entry name" value="PapD-like"/>
    <property type="match status" value="1"/>
</dbReference>
<feature type="domain" description="Pili assembly chaperone N-terminal" evidence="7">
    <location>
        <begin position="26"/>
        <end position="149"/>
    </location>
</feature>
<feature type="chain" id="PRO_5041682493" evidence="6">
    <location>
        <begin position="23"/>
        <end position="242"/>
    </location>
</feature>
<evidence type="ECO:0000313" key="9">
    <source>
        <dbReference type="EMBL" id="EDU60346.1"/>
    </source>
</evidence>
<organism evidence="9 10">
    <name type="scientific">Providencia stuartii ATCC 25827</name>
    <dbReference type="NCBI Taxonomy" id="471874"/>
    <lineage>
        <taxon>Bacteria</taxon>
        <taxon>Pseudomonadati</taxon>
        <taxon>Pseudomonadota</taxon>
        <taxon>Gammaproteobacteria</taxon>
        <taxon>Enterobacterales</taxon>
        <taxon>Morganellaceae</taxon>
        <taxon>Providencia</taxon>
    </lineage>
</organism>
<comment type="caution">
    <text evidence="9">The sequence shown here is derived from an EMBL/GenBank/DDBJ whole genome shotgun (WGS) entry which is preliminary data.</text>
</comment>
<dbReference type="PRINTS" id="PR00969">
    <property type="entry name" value="CHAPERONPILI"/>
</dbReference>
<evidence type="ECO:0000259" key="8">
    <source>
        <dbReference type="Pfam" id="PF02753"/>
    </source>
</evidence>
<dbReference type="InterPro" id="IPR036316">
    <property type="entry name" value="Pili_assmbl_chap_C_dom_sf"/>
</dbReference>
<evidence type="ECO:0000313" key="10">
    <source>
        <dbReference type="Proteomes" id="UP000004506"/>
    </source>
</evidence>
<comment type="similarity">
    <text evidence="2">Belongs to the periplasmic pilus chaperone family.</text>
</comment>
<dbReference type="GO" id="GO:0030288">
    <property type="term" value="C:outer membrane-bounded periplasmic space"/>
    <property type="evidence" value="ECO:0007669"/>
    <property type="project" value="InterPro"/>
</dbReference>
<dbReference type="InterPro" id="IPR016147">
    <property type="entry name" value="Pili_assmbl_chaperone_N"/>
</dbReference>
<dbReference type="GO" id="GO:0071555">
    <property type="term" value="P:cell wall organization"/>
    <property type="evidence" value="ECO:0007669"/>
    <property type="project" value="InterPro"/>
</dbReference>
<name>A0AA87CRX7_PROST</name>
<dbReference type="InterPro" id="IPR008962">
    <property type="entry name" value="PapD-like_sf"/>
</dbReference>
<evidence type="ECO:0000256" key="3">
    <source>
        <dbReference type="ARBA" id="ARBA00022729"/>
    </source>
</evidence>
<dbReference type="InterPro" id="IPR016148">
    <property type="entry name" value="Pili_assmbl_chaperone_C"/>
</dbReference>
<accession>A0AA87CRX7</accession>
<dbReference type="Gene3D" id="2.60.40.10">
    <property type="entry name" value="Immunoglobulins"/>
    <property type="match status" value="2"/>
</dbReference>
<protein>
    <submittedName>
        <fullName evidence="9">Gram-negative pili assembly chaperone domain protein</fullName>
    </submittedName>
</protein>
<evidence type="ECO:0000256" key="4">
    <source>
        <dbReference type="ARBA" id="ARBA00022764"/>
    </source>
</evidence>
<keyword evidence="4" id="KW-0574">Periplasm</keyword>
<evidence type="ECO:0000256" key="2">
    <source>
        <dbReference type="ARBA" id="ARBA00007399"/>
    </source>
</evidence>
<evidence type="ECO:0000256" key="5">
    <source>
        <dbReference type="ARBA" id="ARBA00023186"/>
    </source>
</evidence>
<evidence type="ECO:0000256" key="6">
    <source>
        <dbReference type="SAM" id="SignalP"/>
    </source>
</evidence>
<dbReference type="InterPro" id="IPR050643">
    <property type="entry name" value="Periplasmic_pilus_chap"/>
</dbReference>
<reference evidence="9 10" key="3">
    <citation type="submission" date="2008-05" db="EMBL/GenBank/DDBJ databases">
        <authorList>
            <person name="Fulton L."/>
            <person name="Clifton S."/>
            <person name="Fulton B."/>
            <person name="Xu J."/>
            <person name="Minx P."/>
            <person name="Pepin K.H."/>
            <person name="Johnson M."/>
            <person name="Thiruvilangam P."/>
            <person name="Bhonagiri V."/>
            <person name="Nash W.E."/>
            <person name="Mardis E.R."/>
            <person name="Wilson R.K."/>
        </authorList>
    </citation>
    <scope>NUCLEOTIDE SEQUENCE [LARGE SCALE GENOMIC DNA]</scope>
    <source>
        <strain evidence="9 10">ATCC 25827</strain>
    </source>
</reference>
<evidence type="ECO:0000256" key="1">
    <source>
        <dbReference type="ARBA" id="ARBA00004418"/>
    </source>
</evidence>
<keyword evidence="3 6" id="KW-0732">Signal</keyword>
<dbReference type="Proteomes" id="UP000004506">
    <property type="component" value="Unassembled WGS sequence"/>
</dbReference>
<proteinExistence type="inferred from homology"/>
<dbReference type="Pfam" id="PF02753">
    <property type="entry name" value="PapD_C"/>
    <property type="match status" value="1"/>
</dbReference>
<sequence length="242" mass="27405">MMKYFLALLTLLLSSLFNSAIADGGVLLNQTRVIFLETDKNTKATIQNRSNNTYLIKVNALISPDSLEKAPFLVNPPLFRMEPQSQNTVVIVPNQIKHLPKDRESVFYLSFLAIPSIPKEGLSEESDNYSQVSFGLQMVIKLFYRPESIIKGVNSSASQLTFQQKGDVLVVNNPTAYFQTFSSLKVNGQQIDNQNNGMMVAPFSEIKYHINQNAKEVTWRVVNDFGGESREYHYLMSHTEKK</sequence>
<feature type="signal peptide" evidence="6">
    <location>
        <begin position="1"/>
        <end position="22"/>
    </location>
</feature>
<dbReference type="PANTHER" id="PTHR30251">
    <property type="entry name" value="PILUS ASSEMBLY CHAPERONE"/>
    <property type="match status" value="1"/>
</dbReference>
<dbReference type="Pfam" id="PF00345">
    <property type="entry name" value="PapD_N"/>
    <property type="match status" value="1"/>
</dbReference>
<reference evidence="10" key="1">
    <citation type="submission" date="2008-04" db="EMBL/GenBank/DDBJ databases">
        <title>Draft genome sequence of Providencia stuartii (ATCC 25827).</title>
        <authorList>
            <person name="Sudarsanam P."/>
            <person name="Ley R."/>
            <person name="Guruge J."/>
            <person name="Turnbaugh P.J."/>
            <person name="Mahowald M."/>
            <person name="Liep D."/>
            <person name="Gordon J."/>
        </authorList>
    </citation>
    <scope>NUCLEOTIDE SEQUENCE [LARGE SCALE GENOMIC DNA]</scope>
    <source>
        <strain evidence="10">ATCC 25827</strain>
    </source>
</reference>
<comment type="subcellular location">
    <subcellularLocation>
        <location evidence="1">Periplasm</location>
    </subcellularLocation>
</comment>
<dbReference type="InterPro" id="IPR013783">
    <property type="entry name" value="Ig-like_fold"/>
</dbReference>
<evidence type="ECO:0000259" key="7">
    <source>
        <dbReference type="Pfam" id="PF00345"/>
    </source>
</evidence>
<reference evidence="10" key="2">
    <citation type="submission" date="2008-04" db="EMBL/GenBank/DDBJ databases">
        <title>Draft genome sequence of Providencia stuartii(ATCC 25827).</title>
        <authorList>
            <person name="Sudarsanam P."/>
            <person name="Ley R."/>
            <person name="Guruge J."/>
            <person name="Turnbaugh P.J."/>
            <person name="Mahowald M."/>
            <person name="Liep D."/>
            <person name="Gordon J."/>
        </authorList>
    </citation>
    <scope>NUCLEOTIDE SEQUENCE [LARGE SCALE GENOMIC DNA]</scope>
    <source>
        <strain evidence="10">ATCC 25827</strain>
    </source>
</reference>
<gene>
    <name evidence="9" type="ORF">PROSTU_03553</name>
</gene>
<feature type="domain" description="Pili assembly chaperone C-terminal" evidence="8">
    <location>
        <begin position="171"/>
        <end position="229"/>
    </location>
</feature>
<dbReference type="AlphaFoldDB" id="A0AA87CRX7"/>
<dbReference type="EMBL" id="ABJD02000101">
    <property type="protein sequence ID" value="EDU60346.1"/>
    <property type="molecule type" value="Genomic_DNA"/>
</dbReference>
<dbReference type="PANTHER" id="PTHR30251:SF2">
    <property type="entry name" value="FIMBRIAL CHAPERONE YADV-RELATED"/>
    <property type="match status" value="1"/>
</dbReference>
<dbReference type="SUPFAM" id="SSF49584">
    <property type="entry name" value="Periplasmic chaperone C-domain"/>
    <property type="match status" value="1"/>
</dbReference>
<dbReference type="RefSeq" id="WP_004922325.1">
    <property type="nucleotide sequence ID" value="NZ_DS607663.1"/>
</dbReference>
<dbReference type="InterPro" id="IPR001829">
    <property type="entry name" value="Pili_assmbl_chaperone_bac"/>
</dbReference>
<keyword evidence="5" id="KW-0143">Chaperone</keyword>